<dbReference type="InterPro" id="IPR052929">
    <property type="entry name" value="RNase_H-like_EbsB-rel"/>
</dbReference>
<dbReference type="EnsemblPlants" id="evm.model.02.2248">
    <property type="protein sequence ID" value="cds.evm.model.02.2248"/>
    <property type="gene ID" value="evm.TU.02.2248"/>
</dbReference>
<name>A0A803NX02_CANSA</name>
<dbReference type="Gramene" id="evm.model.02.2248">
    <property type="protein sequence ID" value="cds.evm.model.02.2248"/>
    <property type="gene ID" value="evm.TU.02.2248"/>
</dbReference>
<protein>
    <recommendedName>
        <fullName evidence="3">RNase H type-1 domain-containing protein</fullName>
    </recommendedName>
</protein>
<sequence>MAAICWAIWNARHERVWQQKYLRIASIVASAKGYLNQWRISQNSDFESSWPNFQKGDGVEQCSSPQVDSIKVNVNTTLFEDFNCYGFNFVARDDKGFFVEGCTKLIHGLVSPTLVEEMDIRETLNWIKDHQWQHVSPKSDCLTAMQALRSSIRMISIID</sequence>
<accession>A0A803NX02</accession>
<dbReference type="Proteomes" id="UP000596661">
    <property type="component" value="Chromosome 2"/>
</dbReference>
<reference evidence="1" key="2">
    <citation type="submission" date="2021-03" db="UniProtKB">
        <authorList>
            <consortium name="EnsemblPlants"/>
        </authorList>
    </citation>
    <scope>IDENTIFICATION</scope>
</reference>
<dbReference type="PANTHER" id="PTHR47074">
    <property type="entry name" value="BNAC02G40300D PROTEIN"/>
    <property type="match status" value="1"/>
</dbReference>
<organism evidence="1 2">
    <name type="scientific">Cannabis sativa</name>
    <name type="common">Hemp</name>
    <name type="synonym">Marijuana</name>
    <dbReference type="NCBI Taxonomy" id="3483"/>
    <lineage>
        <taxon>Eukaryota</taxon>
        <taxon>Viridiplantae</taxon>
        <taxon>Streptophyta</taxon>
        <taxon>Embryophyta</taxon>
        <taxon>Tracheophyta</taxon>
        <taxon>Spermatophyta</taxon>
        <taxon>Magnoliopsida</taxon>
        <taxon>eudicotyledons</taxon>
        <taxon>Gunneridae</taxon>
        <taxon>Pentapetalae</taxon>
        <taxon>rosids</taxon>
        <taxon>fabids</taxon>
        <taxon>Rosales</taxon>
        <taxon>Cannabaceae</taxon>
        <taxon>Cannabis</taxon>
    </lineage>
</organism>
<proteinExistence type="predicted"/>
<reference evidence="1" key="1">
    <citation type="submission" date="2018-11" db="EMBL/GenBank/DDBJ databases">
        <authorList>
            <person name="Grassa J C."/>
        </authorList>
    </citation>
    <scope>NUCLEOTIDE SEQUENCE [LARGE SCALE GENOMIC DNA]</scope>
</reference>
<evidence type="ECO:0000313" key="2">
    <source>
        <dbReference type="Proteomes" id="UP000596661"/>
    </source>
</evidence>
<dbReference type="EMBL" id="UZAU01000235">
    <property type="status" value="NOT_ANNOTATED_CDS"/>
    <property type="molecule type" value="Genomic_DNA"/>
</dbReference>
<evidence type="ECO:0000313" key="1">
    <source>
        <dbReference type="EnsemblPlants" id="cds.evm.model.02.2248"/>
    </source>
</evidence>
<keyword evidence="2" id="KW-1185">Reference proteome</keyword>
<evidence type="ECO:0008006" key="3">
    <source>
        <dbReference type="Google" id="ProtNLM"/>
    </source>
</evidence>
<dbReference type="PANTHER" id="PTHR47074:SF11">
    <property type="entry name" value="REVERSE TRANSCRIPTASE-LIKE PROTEIN"/>
    <property type="match status" value="1"/>
</dbReference>
<dbReference type="AlphaFoldDB" id="A0A803NX02"/>